<gene>
    <name evidence="1" type="ORF">S06H3_23588</name>
</gene>
<reference evidence="1" key="1">
    <citation type="journal article" date="2014" name="Front. Microbiol.">
        <title>High frequency of phylogenetically diverse reductive dehalogenase-homologous genes in deep subseafloor sedimentary metagenomes.</title>
        <authorList>
            <person name="Kawai M."/>
            <person name="Futagami T."/>
            <person name="Toyoda A."/>
            <person name="Takaki Y."/>
            <person name="Nishi S."/>
            <person name="Hori S."/>
            <person name="Arai W."/>
            <person name="Tsubouchi T."/>
            <person name="Morono Y."/>
            <person name="Uchiyama I."/>
            <person name="Ito T."/>
            <person name="Fujiyama A."/>
            <person name="Inagaki F."/>
            <person name="Takami H."/>
        </authorList>
    </citation>
    <scope>NUCLEOTIDE SEQUENCE</scope>
    <source>
        <strain evidence="1">Expedition CK06-06</strain>
    </source>
</reference>
<dbReference type="EMBL" id="BARV01012856">
    <property type="protein sequence ID" value="GAI08764.1"/>
    <property type="molecule type" value="Genomic_DNA"/>
</dbReference>
<organism evidence="1">
    <name type="scientific">marine sediment metagenome</name>
    <dbReference type="NCBI Taxonomy" id="412755"/>
    <lineage>
        <taxon>unclassified sequences</taxon>
        <taxon>metagenomes</taxon>
        <taxon>ecological metagenomes</taxon>
    </lineage>
</organism>
<protein>
    <submittedName>
        <fullName evidence="1">Uncharacterized protein</fullName>
    </submittedName>
</protein>
<sequence length="59" mass="6929">MKRGRSLEIDNIDQQAHIGMISRILRYIARYKIQNEHGLSLKKPHGTDYFMTLKNPDSE</sequence>
<dbReference type="AlphaFoldDB" id="X1MQV4"/>
<proteinExistence type="predicted"/>
<comment type="caution">
    <text evidence="1">The sequence shown here is derived from an EMBL/GenBank/DDBJ whole genome shotgun (WGS) entry which is preliminary data.</text>
</comment>
<evidence type="ECO:0000313" key="1">
    <source>
        <dbReference type="EMBL" id="GAI08764.1"/>
    </source>
</evidence>
<name>X1MQV4_9ZZZZ</name>
<accession>X1MQV4</accession>